<dbReference type="InterPro" id="IPR036568">
    <property type="entry name" value="GGCT-like_sf"/>
</dbReference>
<evidence type="ECO:0000256" key="3">
    <source>
        <dbReference type="ARBA" id="ARBA00030602"/>
    </source>
</evidence>
<evidence type="ECO:0000313" key="5">
    <source>
        <dbReference type="EMBL" id="RFU24009.1"/>
    </source>
</evidence>
<name>A0A3E2GSC1_SCYLI</name>
<keyword evidence="2" id="KW-0808">Transferase</keyword>
<evidence type="ECO:0000259" key="4">
    <source>
        <dbReference type="Pfam" id="PF06094"/>
    </source>
</evidence>
<comment type="similarity">
    <text evidence="1">Belongs to the gamma-glutamylcyclotransferase family.</text>
</comment>
<comment type="caution">
    <text evidence="5">The sequence shown here is derived from an EMBL/GenBank/DDBJ whole genome shotgun (WGS) entry which is preliminary data.</text>
</comment>
<feature type="non-terminal residue" evidence="5">
    <location>
        <position position="171"/>
    </location>
</feature>
<evidence type="ECO:0000256" key="1">
    <source>
        <dbReference type="ARBA" id="ARBA00008861"/>
    </source>
</evidence>
<keyword evidence="6" id="KW-1185">Reference proteome</keyword>
<protein>
    <recommendedName>
        <fullName evidence="3">Putative gamma-glutamylcyclotransferase</fullName>
    </recommendedName>
</protein>
<dbReference type="AlphaFoldDB" id="A0A3E2GSC1"/>
<dbReference type="InterPro" id="IPR009288">
    <property type="entry name" value="AIG2-like_dom"/>
</dbReference>
<gene>
    <name evidence="5" type="ORF">B7463_g12329</name>
</gene>
<evidence type="ECO:0000256" key="2">
    <source>
        <dbReference type="ARBA" id="ARBA00022679"/>
    </source>
</evidence>
<feature type="non-terminal residue" evidence="5">
    <location>
        <position position="1"/>
    </location>
</feature>
<dbReference type="OMA" id="AYTWHRC"/>
<accession>A0A3E2GSC1</accession>
<dbReference type="InterPro" id="IPR013024">
    <property type="entry name" value="GGCT-like"/>
</dbReference>
<dbReference type="PANTHER" id="PTHR31544:SF4">
    <property type="entry name" value="GAMMA-GLUTAMYLCYCLOTRANSFERASE-RELATED"/>
    <property type="match status" value="1"/>
</dbReference>
<reference evidence="5 6" key="1">
    <citation type="submission" date="2018-05" db="EMBL/GenBank/DDBJ databases">
        <title>Draft genome sequence of Scytalidium lignicola DSM 105466, a ubiquitous saprotrophic fungus.</title>
        <authorList>
            <person name="Buettner E."/>
            <person name="Gebauer A.M."/>
            <person name="Hofrichter M."/>
            <person name="Liers C."/>
            <person name="Kellner H."/>
        </authorList>
    </citation>
    <scope>NUCLEOTIDE SEQUENCE [LARGE SCALE GENOMIC DNA]</scope>
    <source>
        <strain evidence="5 6">DSM 105466</strain>
    </source>
</reference>
<dbReference type="OrthoDB" id="3262926at2759"/>
<proteinExistence type="inferred from homology"/>
<dbReference type="Proteomes" id="UP000258309">
    <property type="component" value="Unassembled WGS sequence"/>
</dbReference>
<dbReference type="EMBL" id="NCSJ02000531">
    <property type="protein sequence ID" value="RFU24009.1"/>
    <property type="molecule type" value="Genomic_DNA"/>
</dbReference>
<dbReference type="Pfam" id="PF06094">
    <property type="entry name" value="GGACT"/>
    <property type="match status" value="1"/>
</dbReference>
<sequence length="171" mass="20122">MEAENTKTNIPLSLMARKFLDERLPDAIAHHRQEHPRHLSFCGEFYFFYGSLMDPETLRRVLKLQELPRLFPSKILGYHCMLWGEYPALIDGMLNEPVYGMAFEVQSPEDVTRLENYETKKYENTGCIIQFEDGTKVAGRTFVWAGDQAELKEGRFDLKDWKMDNLERNMY</sequence>
<dbReference type="PANTHER" id="PTHR31544">
    <property type="entry name" value="AIG2-LIKE PROTEIN D"/>
    <property type="match status" value="1"/>
</dbReference>
<feature type="domain" description="Gamma-glutamylcyclotransferase AIG2-like" evidence="4">
    <location>
        <begin position="46"/>
        <end position="162"/>
    </location>
</feature>
<dbReference type="GO" id="GO:0016740">
    <property type="term" value="F:transferase activity"/>
    <property type="evidence" value="ECO:0007669"/>
    <property type="project" value="UniProtKB-KW"/>
</dbReference>
<dbReference type="Gene3D" id="3.10.490.10">
    <property type="entry name" value="Gamma-glutamyl cyclotransferase-like"/>
    <property type="match status" value="1"/>
</dbReference>
<organism evidence="5 6">
    <name type="scientific">Scytalidium lignicola</name>
    <name type="common">Hyphomycete</name>
    <dbReference type="NCBI Taxonomy" id="5539"/>
    <lineage>
        <taxon>Eukaryota</taxon>
        <taxon>Fungi</taxon>
        <taxon>Dikarya</taxon>
        <taxon>Ascomycota</taxon>
        <taxon>Pezizomycotina</taxon>
        <taxon>Leotiomycetes</taxon>
        <taxon>Leotiomycetes incertae sedis</taxon>
        <taxon>Scytalidium</taxon>
    </lineage>
</organism>
<dbReference type="SUPFAM" id="SSF110857">
    <property type="entry name" value="Gamma-glutamyl cyclotransferase-like"/>
    <property type="match status" value="1"/>
</dbReference>
<dbReference type="CDD" id="cd06661">
    <property type="entry name" value="GGCT_like"/>
    <property type="match status" value="1"/>
</dbReference>
<evidence type="ECO:0000313" key="6">
    <source>
        <dbReference type="Proteomes" id="UP000258309"/>
    </source>
</evidence>
<dbReference type="InterPro" id="IPR045038">
    <property type="entry name" value="AIG2-like"/>
</dbReference>